<dbReference type="PANTHER" id="PTHR46890">
    <property type="entry name" value="NON-LTR RETROLELEMENT REVERSE TRANSCRIPTASE-LIKE PROTEIN-RELATED"/>
    <property type="match status" value="1"/>
</dbReference>
<keyword evidence="2" id="KW-0695">RNA-directed DNA polymerase</keyword>
<comment type="caution">
    <text evidence="2">The sequence shown here is derived from an EMBL/GenBank/DDBJ whole genome shotgun (WGS) entry which is preliminary data.</text>
</comment>
<keyword evidence="2" id="KW-0548">Nucleotidyltransferase</keyword>
<dbReference type="CDD" id="cd01650">
    <property type="entry name" value="RT_nLTR_like"/>
    <property type="match status" value="1"/>
</dbReference>
<keyword evidence="3" id="KW-1185">Reference proteome</keyword>
<gene>
    <name evidence="2" type="ORF">Tco_0878594</name>
</gene>
<dbReference type="PANTHER" id="PTHR46890:SF50">
    <property type="entry name" value="RNA-DIRECTED DNA POLYMERASE, EUKARYOTA, REVERSE TRANSCRIPTASE ZINC-BINDING DOMAIN PROTEIN-RELATED"/>
    <property type="match status" value="1"/>
</dbReference>
<evidence type="ECO:0000313" key="2">
    <source>
        <dbReference type="EMBL" id="GJT19888.1"/>
    </source>
</evidence>
<dbReference type="InterPro" id="IPR000477">
    <property type="entry name" value="RT_dom"/>
</dbReference>
<accession>A0ABQ5C1H9</accession>
<sequence>MERFVSKDEIKRAVWDCGLDRSPGLGGFTFRFYLRYWNLIEVDVNDVVFYFFHHGTFPKGGNSSFIALIPKTQDAKMVKDFRPISLIGSLYKIIAKILANRLVGVLGELVNEVQSDFVANRQILDGPFILNEIIQWCKSNKKQTMVFKVDFEKAFDSVGGSILVNGSPTIEFQFHKGLKQGDPLSSFLFILIMESLHLSFQNVVREGMFKGVSIGPSLNLSHLFHVDDVKSKLMGIAVEDDKVSQAALSIGCSTFTTLFSYLGVKVGGMMSRTQAWNEIVNKSETRLSKWKMKTLSIAPLQVLNRMEAIRCRFFNGVDTKEKRMTWVSWKNTLASKDKGGLGVLSFYALNRSLMFKWVWRFRNDNNSLWVSVIKALHGENGSLGTSVFALESNKDITVADKLAHEDVGRWVWCLTGSGEFSVASARRYIDDHMLPGVSSKTTWLKAVPIKINVHAWKVKLDSFPT</sequence>
<evidence type="ECO:0000259" key="1">
    <source>
        <dbReference type="Pfam" id="PF00078"/>
    </source>
</evidence>
<reference evidence="2" key="2">
    <citation type="submission" date="2022-01" db="EMBL/GenBank/DDBJ databases">
        <authorList>
            <person name="Yamashiro T."/>
            <person name="Shiraishi A."/>
            <person name="Satake H."/>
            <person name="Nakayama K."/>
        </authorList>
    </citation>
    <scope>NUCLEOTIDE SEQUENCE</scope>
</reference>
<reference evidence="2" key="1">
    <citation type="journal article" date="2022" name="Int. J. Mol. Sci.">
        <title>Draft Genome of Tanacetum Coccineum: Genomic Comparison of Closely Related Tanacetum-Family Plants.</title>
        <authorList>
            <person name="Yamashiro T."/>
            <person name="Shiraishi A."/>
            <person name="Nakayama K."/>
            <person name="Satake H."/>
        </authorList>
    </citation>
    <scope>NUCLEOTIDE SEQUENCE</scope>
</reference>
<feature type="domain" description="Reverse transcriptase" evidence="1">
    <location>
        <begin position="69"/>
        <end position="228"/>
    </location>
</feature>
<dbReference type="InterPro" id="IPR052343">
    <property type="entry name" value="Retrotransposon-Effector_Assoc"/>
</dbReference>
<dbReference type="GO" id="GO:0003964">
    <property type="term" value="F:RNA-directed DNA polymerase activity"/>
    <property type="evidence" value="ECO:0007669"/>
    <property type="project" value="UniProtKB-KW"/>
</dbReference>
<proteinExistence type="predicted"/>
<name>A0ABQ5C1H9_9ASTR</name>
<feature type="non-terminal residue" evidence="2">
    <location>
        <position position="465"/>
    </location>
</feature>
<dbReference type="Pfam" id="PF00078">
    <property type="entry name" value="RVT_1"/>
    <property type="match status" value="1"/>
</dbReference>
<evidence type="ECO:0000313" key="3">
    <source>
        <dbReference type="Proteomes" id="UP001151760"/>
    </source>
</evidence>
<dbReference type="Proteomes" id="UP001151760">
    <property type="component" value="Unassembled WGS sequence"/>
</dbReference>
<keyword evidence="2" id="KW-0808">Transferase</keyword>
<protein>
    <submittedName>
        <fullName evidence="2">RNA-directed DNA polymerase, eukaryota</fullName>
    </submittedName>
</protein>
<dbReference type="EMBL" id="BQNB010013755">
    <property type="protein sequence ID" value="GJT19888.1"/>
    <property type="molecule type" value="Genomic_DNA"/>
</dbReference>
<organism evidence="2 3">
    <name type="scientific">Tanacetum coccineum</name>
    <dbReference type="NCBI Taxonomy" id="301880"/>
    <lineage>
        <taxon>Eukaryota</taxon>
        <taxon>Viridiplantae</taxon>
        <taxon>Streptophyta</taxon>
        <taxon>Embryophyta</taxon>
        <taxon>Tracheophyta</taxon>
        <taxon>Spermatophyta</taxon>
        <taxon>Magnoliopsida</taxon>
        <taxon>eudicotyledons</taxon>
        <taxon>Gunneridae</taxon>
        <taxon>Pentapetalae</taxon>
        <taxon>asterids</taxon>
        <taxon>campanulids</taxon>
        <taxon>Asterales</taxon>
        <taxon>Asteraceae</taxon>
        <taxon>Asteroideae</taxon>
        <taxon>Anthemideae</taxon>
        <taxon>Anthemidinae</taxon>
        <taxon>Tanacetum</taxon>
    </lineage>
</organism>